<dbReference type="InterPro" id="IPR029058">
    <property type="entry name" value="AB_hydrolase_fold"/>
</dbReference>
<dbReference type="Proteomes" id="UP001596138">
    <property type="component" value="Unassembled WGS sequence"/>
</dbReference>
<dbReference type="Gene3D" id="3.40.50.1820">
    <property type="entry name" value="alpha/beta hydrolase"/>
    <property type="match status" value="1"/>
</dbReference>
<feature type="domain" description="Alpha/beta hydrolase fold-3" evidence="2">
    <location>
        <begin position="84"/>
        <end position="287"/>
    </location>
</feature>
<organism evidence="3 4">
    <name type="scientific">Longivirga aurantiaca</name>
    <dbReference type="NCBI Taxonomy" id="1837743"/>
    <lineage>
        <taxon>Bacteria</taxon>
        <taxon>Bacillati</taxon>
        <taxon>Actinomycetota</taxon>
        <taxon>Actinomycetes</taxon>
        <taxon>Sporichthyales</taxon>
        <taxon>Sporichthyaceae</taxon>
        <taxon>Longivirga</taxon>
    </lineage>
</organism>
<proteinExistence type="predicted"/>
<sequence>MYDVDPEVAAGLIAMFGPEPAAPVPVDDWATRRHNTHAMFSELRTKYAPAVDVETQDVTMTVAEGASVGLRIYRPHTRDSDGVLLYLHGGGMIMCNLETHDAICREYAVRTGMCVVAVDYRLAPEHPFPVPVDDCMAALRWVAGQRDQGWAPHRIVVGGESAGGGLAAAVALRARDEGGPEIAGLLLVYPMLDDRTCERDAGLDAVATWTYDDHLTAWRAYVGTDGAASGYAAPLRAETVVGLPPTYLEVGELDIFRAEITAFAGRLLESGVRLEFHLHPAVPHAFELFAPAAAVSERAMADRVRAIKSLQNKKRAGLDK</sequence>
<keyword evidence="1 3" id="KW-0378">Hydrolase</keyword>
<accession>A0ABW1SZ77</accession>
<keyword evidence="4" id="KW-1185">Reference proteome</keyword>
<name>A0ABW1SZ77_9ACTN</name>
<dbReference type="InterPro" id="IPR013094">
    <property type="entry name" value="AB_hydrolase_3"/>
</dbReference>
<evidence type="ECO:0000313" key="3">
    <source>
        <dbReference type="EMBL" id="MFC6237255.1"/>
    </source>
</evidence>
<dbReference type="SUPFAM" id="SSF53474">
    <property type="entry name" value="alpha/beta-Hydrolases"/>
    <property type="match status" value="1"/>
</dbReference>
<reference evidence="4" key="1">
    <citation type="journal article" date="2019" name="Int. J. Syst. Evol. Microbiol.">
        <title>The Global Catalogue of Microorganisms (GCM) 10K type strain sequencing project: providing services to taxonomists for standard genome sequencing and annotation.</title>
        <authorList>
            <consortium name="The Broad Institute Genomics Platform"/>
            <consortium name="The Broad Institute Genome Sequencing Center for Infectious Disease"/>
            <person name="Wu L."/>
            <person name="Ma J."/>
        </authorList>
    </citation>
    <scope>NUCLEOTIDE SEQUENCE [LARGE SCALE GENOMIC DNA]</scope>
    <source>
        <strain evidence="4">CGMCC 4.7317</strain>
    </source>
</reference>
<dbReference type="PANTHER" id="PTHR48081">
    <property type="entry name" value="AB HYDROLASE SUPERFAMILY PROTEIN C4A8.06C"/>
    <property type="match status" value="1"/>
</dbReference>
<evidence type="ECO:0000256" key="1">
    <source>
        <dbReference type="ARBA" id="ARBA00022801"/>
    </source>
</evidence>
<comment type="caution">
    <text evidence="3">The sequence shown here is derived from an EMBL/GenBank/DDBJ whole genome shotgun (WGS) entry which is preliminary data.</text>
</comment>
<dbReference type="PANTHER" id="PTHR48081:SF8">
    <property type="entry name" value="ALPHA_BETA HYDROLASE FOLD-3 DOMAIN-CONTAINING PROTEIN-RELATED"/>
    <property type="match status" value="1"/>
</dbReference>
<dbReference type="RefSeq" id="WP_386764398.1">
    <property type="nucleotide sequence ID" value="NZ_JBHSTI010000008.1"/>
</dbReference>
<evidence type="ECO:0000313" key="4">
    <source>
        <dbReference type="Proteomes" id="UP001596138"/>
    </source>
</evidence>
<dbReference type="EMBL" id="JBHSTI010000008">
    <property type="protein sequence ID" value="MFC6237255.1"/>
    <property type="molecule type" value="Genomic_DNA"/>
</dbReference>
<dbReference type="GO" id="GO:0016787">
    <property type="term" value="F:hydrolase activity"/>
    <property type="evidence" value="ECO:0007669"/>
    <property type="project" value="UniProtKB-KW"/>
</dbReference>
<protein>
    <submittedName>
        <fullName evidence="3">Alpha/beta hydrolase</fullName>
    </submittedName>
</protein>
<dbReference type="Pfam" id="PF07859">
    <property type="entry name" value="Abhydrolase_3"/>
    <property type="match status" value="1"/>
</dbReference>
<gene>
    <name evidence="3" type="ORF">ACFQGU_05170</name>
</gene>
<dbReference type="InterPro" id="IPR050300">
    <property type="entry name" value="GDXG_lipolytic_enzyme"/>
</dbReference>
<evidence type="ECO:0000259" key="2">
    <source>
        <dbReference type="Pfam" id="PF07859"/>
    </source>
</evidence>